<accession>A0ABZ1SFL4</accession>
<name>A0ABZ1SFL4_9ACTN</name>
<dbReference type="Proteomes" id="UP001432190">
    <property type="component" value="Chromosome"/>
</dbReference>
<evidence type="ECO:0000256" key="1">
    <source>
        <dbReference type="SAM" id="MobiDB-lite"/>
    </source>
</evidence>
<organism evidence="2 3">
    <name type="scientific">Micromonospora globbae</name>
    <dbReference type="NCBI Taxonomy" id="1894969"/>
    <lineage>
        <taxon>Bacteria</taxon>
        <taxon>Bacillati</taxon>
        <taxon>Actinomycetota</taxon>
        <taxon>Actinomycetes</taxon>
        <taxon>Micromonosporales</taxon>
        <taxon>Micromonosporaceae</taxon>
        <taxon>Micromonospora</taxon>
    </lineage>
</organism>
<evidence type="ECO:0008006" key="4">
    <source>
        <dbReference type="Google" id="ProtNLM"/>
    </source>
</evidence>
<evidence type="ECO:0000313" key="3">
    <source>
        <dbReference type="Proteomes" id="UP001432190"/>
    </source>
</evidence>
<keyword evidence="3" id="KW-1185">Reference proteome</keyword>
<evidence type="ECO:0000313" key="2">
    <source>
        <dbReference type="EMBL" id="WUP52783.1"/>
    </source>
</evidence>
<dbReference type="EMBL" id="CP108084">
    <property type="protein sequence ID" value="WUP52783.1"/>
    <property type="molecule type" value="Genomic_DNA"/>
</dbReference>
<protein>
    <recommendedName>
        <fullName evidence="4">Flavin reductase</fullName>
    </recommendedName>
</protein>
<reference evidence="2" key="1">
    <citation type="submission" date="2022-10" db="EMBL/GenBank/DDBJ databases">
        <title>The complete genomes of actinobacterial strains from the NBC collection.</title>
        <authorList>
            <person name="Joergensen T.S."/>
            <person name="Alvarez Arevalo M."/>
            <person name="Sterndorff E.B."/>
            <person name="Faurdal D."/>
            <person name="Vuksanovic O."/>
            <person name="Mourched A.-S."/>
            <person name="Charusanti P."/>
            <person name="Shaw S."/>
            <person name="Blin K."/>
            <person name="Weber T."/>
        </authorList>
    </citation>
    <scope>NUCLEOTIDE SEQUENCE</scope>
    <source>
        <strain evidence="2">NBC_00256</strain>
    </source>
</reference>
<gene>
    <name evidence="2" type="ORF">OG994_01520</name>
</gene>
<sequence length="110" mass="11587">MSHLPLRPLWLCRACAAPWPCAPAKLRLAREYAGNRVALCLYLSSVLHDAATDLHLLDPHGAPGPQQLFDRFIGWATPSRPGVEPESGRPDGGPAPASGTPAGQDSASPS</sequence>
<proteinExistence type="predicted"/>
<feature type="region of interest" description="Disordered" evidence="1">
    <location>
        <begin position="75"/>
        <end position="110"/>
    </location>
</feature>
<feature type="compositionally biased region" description="Low complexity" evidence="1">
    <location>
        <begin position="92"/>
        <end position="103"/>
    </location>
</feature>